<evidence type="ECO:0000313" key="1">
    <source>
        <dbReference type="EMBL" id="KAJ4828208.1"/>
    </source>
</evidence>
<keyword evidence="2" id="KW-1185">Reference proteome</keyword>
<reference evidence="1" key="1">
    <citation type="submission" date="2022-02" db="EMBL/GenBank/DDBJ databases">
        <authorList>
            <person name="Henning P.M."/>
            <person name="McCubbin A.G."/>
            <person name="Shore J.S."/>
        </authorList>
    </citation>
    <scope>NUCLEOTIDE SEQUENCE</scope>
    <source>
        <strain evidence="1">F60SS</strain>
        <tissue evidence="1">Leaves</tissue>
    </source>
</reference>
<dbReference type="Pfam" id="PF07466">
    <property type="entry name" value="DUF1517"/>
    <property type="match status" value="1"/>
</dbReference>
<sequence>MGSAVSLQRELDRICESSDTSSREGLSYLLRGATSALLKHQQYWISGHSSVITSYSPERAEEQFDELSTAERNKFDDETLVNVNNHKIKITMETIATGTINEYIVVTILVEAMRKILIPVINGNEDLTQALELLKSFPKARINAVEVLWTPQQENDTLPEEERDGRVAILGAYAFNPLRCFLTP</sequence>
<dbReference type="Proteomes" id="UP001141552">
    <property type="component" value="Unassembled WGS sequence"/>
</dbReference>
<evidence type="ECO:0000313" key="2">
    <source>
        <dbReference type="Proteomes" id="UP001141552"/>
    </source>
</evidence>
<dbReference type="OrthoDB" id="542507at2759"/>
<organism evidence="1 2">
    <name type="scientific">Turnera subulata</name>
    <dbReference type="NCBI Taxonomy" id="218843"/>
    <lineage>
        <taxon>Eukaryota</taxon>
        <taxon>Viridiplantae</taxon>
        <taxon>Streptophyta</taxon>
        <taxon>Embryophyta</taxon>
        <taxon>Tracheophyta</taxon>
        <taxon>Spermatophyta</taxon>
        <taxon>Magnoliopsida</taxon>
        <taxon>eudicotyledons</taxon>
        <taxon>Gunneridae</taxon>
        <taxon>Pentapetalae</taxon>
        <taxon>rosids</taxon>
        <taxon>fabids</taxon>
        <taxon>Malpighiales</taxon>
        <taxon>Passifloraceae</taxon>
        <taxon>Turnera</taxon>
    </lineage>
</organism>
<protein>
    <submittedName>
        <fullName evidence="1">Uncharacterized protein</fullName>
    </submittedName>
</protein>
<gene>
    <name evidence="1" type="ORF">Tsubulata_040704</name>
</gene>
<accession>A0A9Q0J4N4</accession>
<dbReference type="GO" id="GO:0009507">
    <property type="term" value="C:chloroplast"/>
    <property type="evidence" value="ECO:0007669"/>
    <property type="project" value="TreeGrafter"/>
</dbReference>
<comment type="caution">
    <text evidence="1">The sequence shown here is derived from an EMBL/GenBank/DDBJ whole genome shotgun (WGS) entry which is preliminary data.</text>
</comment>
<reference evidence="1" key="2">
    <citation type="journal article" date="2023" name="Plants (Basel)">
        <title>Annotation of the Turnera subulata (Passifloraceae) Draft Genome Reveals the S-Locus Evolved after the Divergence of Turneroideae from Passifloroideae in a Stepwise Manner.</title>
        <authorList>
            <person name="Henning P.M."/>
            <person name="Roalson E.H."/>
            <person name="Mir W."/>
            <person name="McCubbin A.G."/>
            <person name="Shore J.S."/>
        </authorList>
    </citation>
    <scope>NUCLEOTIDE SEQUENCE</scope>
    <source>
        <strain evidence="1">F60SS</strain>
    </source>
</reference>
<feature type="non-terminal residue" evidence="1">
    <location>
        <position position="1"/>
    </location>
</feature>
<dbReference type="PANTHER" id="PTHR33975:SF2">
    <property type="entry name" value="MYELIN-ASSOCIATED OLIGODENDROCYTE BASIC PROTEIN"/>
    <property type="match status" value="1"/>
</dbReference>
<dbReference type="InterPro" id="IPR010903">
    <property type="entry name" value="DUF1517"/>
</dbReference>
<dbReference type="EMBL" id="JAKUCV010006232">
    <property type="protein sequence ID" value="KAJ4828208.1"/>
    <property type="molecule type" value="Genomic_DNA"/>
</dbReference>
<dbReference type="AlphaFoldDB" id="A0A9Q0J4N4"/>
<proteinExistence type="predicted"/>
<dbReference type="PANTHER" id="PTHR33975">
    <property type="entry name" value="MYELIN-ASSOCIATED OLIGODENDROCYTE BASIC PROTEIN"/>
    <property type="match status" value="1"/>
</dbReference>
<name>A0A9Q0J4N4_9ROSI</name>
<dbReference type="InterPro" id="IPR053023">
    <property type="entry name" value="FLAP_modulator"/>
</dbReference>